<dbReference type="PANTHER" id="PTHR33516">
    <property type="entry name" value="LEXA REPRESSOR"/>
    <property type="match status" value="1"/>
</dbReference>
<keyword evidence="6" id="KW-0742">SOS response</keyword>
<gene>
    <name evidence="9" type="ORF">GcLGCM259_2028</name>
</gene>
<dbReference type="InterPro" id="IPR015927">
    <property type="entry name" value="Peptidase_S24_S26A/B/C"/>
</dbReference>
<dbReference type="SUPFAM" id="SSF51306">
    <property type="entry name" value="LexA/Signal peptidase"/>
    <property type="match status" value="1"/>
</dbReference>
<evidence type="ECO:0000256" key="4">
    <source>
        <dbReference type="ARBA" id="ARBA00022813"/>
    </source>
</evidence>
<accession>A0A5B7WXD0</accession>
<evidence type="ECO:0000256" key="1">
    <source>
        <dbReference type="ARBA" id="ARBA00007484"/>
    </source>
</evidence>
<dbReference type="InterPro" id="IPR006197">
    <property type="entry name" value="Peptidase_S24_LexA"/>
</dbReference>
<dbReference type="InterPro" id="IPR050077">
    <property type="entry name" value="LexA_repressor"/>
</dbReference>
<evidence type="ECO:0000256" key="2">
    <source>
        <dbReference type="ARBA" id="ARBA00022763"/>
    </source>
</evidence>
<dbReference type="KEGG" id="gcr:GcLGCM259_2028"/>
<evidence type="ECO:0000256" key="3">
    <source>
        <dbReference type="ARBA" id="ARBA00022801"/>
    </source>
</evidence>
<dbReference type="PRINTS" id="PR00726">
    <property type="entry name" value="LEXASERPTASE"/>
</dbReference>
<dbReference type="CDD" id="cd06529">
    <property type="entry name" value="S24_LexA-like"/>
    <property type="match status" value="1"/>
</dbReference>
<evidence type="ECO:0000256" key="6">
    <source>
        <dbReference type="ARBA" id="ARBA00023236"/>
    </source>
</evidence>
<dbReference type="AlphaFoldDB" id="A0A5B7WXD0"/>
<dbReference type="GO" id="GO:0006281">
    <property type="term" value="P:DNA repair"/>
    <property type="evidence" value="ECO:0007669"/>
    <property type="project" value="UniProtKB-KW"/>
</dbReference>
<organism evidence="9 10">
    <name type="scientific">Glutamicibacter creatinolyticus</name>
    <dbReference type="NCBI Taxonomy" id="162496"/>
    <lineage>
        <taxon>Bacteria</taxon>
        <taxon>Bacillati</taxon>
        <taxon>Actinomycetota</taxon>
        <taxon>Actinomycetes</taxon>
        <taxon>Micrococcales</taxon>
        <taxon>Micrococcaceae</taxon>
        <taxon>Glutamicibacter</taxon>
    </lineage>
</organism>
<keyword evidence="3 7" id="KW-0378">Hydrolase</keyword>
<dbReference type="GO" id="GO:0006355">
    <property type="term" value="P:regulation of DNA-templated transcription"/>
    <property type="evidence" value="ECO:0007669"/>
    <property type="project" value="InterPro"/>
</dbReference>
<keyword evidence="5" id="KW-0234">DNA repair</keyword>
<dbReference type="PANTHER" id="PTHR33516:SF2">
    <property type="entry name" value="LEXA REPRESSOR-RELATED"/>
    <property type="match status" value="1"/>
</dbReference>
<keyword evidence="4 7" id="KW-0068">Autocatalytic cleavage</keyword>
<dbReference type="Pfam" id="PF00717">
    <property type="entry name" value="Peptidase_S24"/>
    <property type="match status" value="1"/>
</dbReference>
<dbReference type="GO" id="GO:0003677">
    <property type="term" value="F:DNA binding"/>
    <property type="evidence" value="ECO:0007669"/>
    <property type="project" value="InterPro"/>
</dbReference>
<dbReference type="Gene3D" id="2.10.109.10">
    <property type="entry name" value="Umud Fragment, subunit A"/>
    <property type="match status" value="1"/>
</dbReference>
<evidence type="ECO:0000256" key="7">
    <source>
        <dbReference type="RuleBase" id="RU003991"/>
    </source>
</evidence>
<evidence type="ECO:0000313" key="10">
    <source>
        <dbReference type="Proteomes" id="UP000307000"/>
    </source>
</evidence>
<keyword evidence="10" id="KW-1185">Reference proteome</keyword>
<sequence length="165" mass="18037">MNCRADLLNSKVRIYILKIGVAMKVDRIHVCELAAPPQRVVAMALDRVPAGYPSPAQDYSDTKIDLSEMLIRDQVSTFIVRVSGESTRGAGISDGDELIVDRSVQPRDGHVVIAVIDGEMTVKRLSTGPAGVVLKAENPDYPDLRVAELSDFRIWGVATTCLHHL</sequence>
<evidence type="ECO:0000259" key="8">
    <source>
        <dbReference type="Pfam" id="PF00717"/>
    </source>
</evidence>
<feature type="domain" description="Peptidase S24/S26A/S26B/S26C" evidence="8">
    <location>
        <begin position="46"/>
        <end position="158"/>
    </location>
</feature>
<dbReference type="InterPro" id="IPR036286">
    <property type="entry name" value="LexA/Signal_pep-like_sf"/>
</dbReference>
<dbReference type="GO" id="GO:0009432">
    <property type="term" value="P:SOS response"/>
    <property type="evidence" value="ECO:0007669"/>
    <property type="project" value="UniProtKB-KW"/>
</dbReference>
<evidence type="ECO:0000313" key="9">
    <source>
        <dbReference type="EMBL" id="QCY47743.1"/>
    </source>
</evidence>
<dbReference type="Proteomes" id="UP000307000">
    <property type="component" value="Chromosome"/>
</dbReference>
<dbReference type="InterPro" id="IPR039418">
    <property type="entry name" value="LexA-like"/>
</dbReference>
<comment type="similarity">
    <text evidence="1 7">Belongs to the peptidase S24 family.</text>
</comment>
<proteinExistence type="inferred from homology"/>
<name>A0A5B7WXD0_9MICC</name>
<reference evidence="9 10" key="1">
    <citation type="submission" date="2018-12" db="EMBL/GenBank/DDBJ databases">
        <title>Complete Genome Sequence of Glutamicibacter creatinolyticus strain LGCM259,isolated from an abscess of a 12-year-old mare in Italy.</title>
        <authorList>
            <person name="Santos R.G."/>
            <person name="Silva A.L."/>
            <person name="Seyffert N."/>
            <person name="Castro T.L.P."/>
            <person name="Attili A.R."/>
            <person name="Rifici C."/>
            <person name="Mazzullo G."/>
            <person name="Brenig B."/>
            <person name="Venanzi F."/>
            <person name="Azevedo V."/>
        </authorList>
    </citation>
    <scope>NUCLEOTIDE SEQUENCE [LARGE SCALE GENOMIC DNA]</scope>
    <source>
        <strain evidence="9 10">LGCM 259</strain>
    </source>
</reference>
<evidence type="ECO:0000256" key="5">
    <source>
        <dbReference type="ARBA" id="ARBA00023204"/>
    </source>
</evidence>
<keyword evidence="2" id="KW-0227">DNA damage</keyword>
<dbReference type="NCBIfam" id="NF007621">
    <property type="entry name" value="PRK10276.1"/>
    <property type="match status" value="1"/>
</dbReference>
<protein>
    <submittedName>
        <fullName evidence="9">Peptidase S24</fullName>
    </submittedName>
</protein>
<dbReference type="EMBL" id="CP034412">
    <property type="protein sequence ID" value="QCY47743.1"/>
    <property type="molecule type" value="Genomic_DNA"/>
</dbReference>
<dbReference type="GO" id="GO:0016787">
    <property type="term" value="F:hydrolase activity"/>
    <property type="evidence" value="ECO:0007669"/>
    <property type="project" value="UniProtKB-KW"/>
</dbReference>